<gene>
    <name evidence="1" type="ORF">ERICIII_02428</name>
</gene>
<dbReference type="Proteomes" id="UP000239833">
    <property type="component" value="Chromosome"/>
</dbReference>
<protein>
    <submittedName>
        <fullName evidence="1">Uncharacterized protein</fullName>
    </submittedName>
</protein>
<sequence>MYLLNTENGYAGFRAFIKIQNYMWMAKTLVQQLILKLKIIL</sequence>
<evidence type="ECO:0000313" key="1">
    <source>
        <dbReference type="EMBL" id="AVF26582.1"/>
    </source>
</evidence>
<reference evidence="2" key="1">
    <citation type="submission" date="2017-02" db="EMBL/GenBank/DDBJ databases">
        <title>Delineation of Paenibacillus larvae strains originating from foulbrood outbreaks.</title>
        <authorList>
            <person name="Beims H."/>
            <person name="Bunk B."/>
            <person name="Sproeer C."/>
            <person name="Mohr K.I."/>
            <person name="Pradella S."/>
            <person name="Guenther G."/>
            <person name="Rohde M."/>
            <person name="von der Ohe W."/>
            <person name="Steinert M."/>
        </authorList>
    </citation>
    <scope>NUCLEOTIDE SEQUENCE [LARGE SCALE GENOMIC DNA]</scope>
    <source>
        <strain evidence="2">Eric_III</strain>
    </source>
</reference>
<evidence type="ECO:0000313" key="2">
    <source>
        <dbReference type="Proteomes" id="UP000239833"/>
    </source>
</evidence>
<accession>A0A2L1UEH7</accession>
<dbReference type="EMBL" id="CP019655">
    <property type="protein sequence ID" value="AVF26582.1"/>
    <property type="molecule type" value="Genomic_DNA"/>
</dbReference>
<dbReference type="AlphaFoldDB" id="A0A2L1UEH7"/>
<organism evidence="1 2">
    <name type="scientific">Paenibacillus larvae subsp. larvae</name>
    <dbReference type="NCBI Taxonomy" id="147375"/>
    <lineage>
        <taxon>Bacteria</taxon>
        <taxon>Bacillati</taxon>
        <taxon>Bacillota</taxon>
        <taxon>Bacilli</taxon>
        <taxon>Bacillales</taxon>
        <taxon>Paenibacillaceae</taxon>
        <taxon>Paenibacillus</taxon>
    </lineage>
</organism>
<proteinExistence type="predicted"/>
<name>A0A2L1UEH7_9BACL</name>